<evidence type="ECO:0000259" key="7">
    <source>
        <dbReference type="PROSITE" id="PS51918"/>
    </source>
</evidence>
<evidence type="ECO:0000256" key="2">
    <source>
        <dbReference type="ARBA" id="ARBA00022485"/>
    </source>
</evidence>
<organism evidence="8">
    <name type="scientific">marine metagenome</name>
    <dbReference type="NCBI Taxonomy" id="408172"/>
    <lineage>
        <taxon>unclassified sequences</taxon>
        <taxon>metagenomes</taxon>
        <taxon>ecological metagenomes</taxon>
    </lineage>
</organism>
<dbReference type="SMART" id="SM00729">
    <property type="entry name" value="Elp3"/>
    <property type="match status" value="1"/>
</dbReference>
<dbReference type="CDD" id="cd21109">
    <property type="entry name" value="SPASM"/>
    <property type="match status" value="1"/>
</dbReference>
<sequence length="366" mass="42189">MVNQAETTAERTGFWDNISEYEVDPSWENGLSEEYLEYRRKFEQAKNQAYKGKFPISIEIEASYFCNLKCPFCAREANAGDRDVGHMSEDLWKKILDESRENGLKAILMDHEGESLMNPRFFQMVEEAKKAGIIDIWLHTNANLLTPEASERLIDSGITKINFSIDATTKETYDKLRVGGDFKKVVKNVKDFLKIKNNKKAFYLRCRVSFVSQEENKHERKDFFEFWKNQKGINVITFQNLIDVSAFEKSDEDFGASEEELEKKYANAEPFYCSQPWDMNVIDIDGNVMPCGQPVREHTKEFILGNLNKGDTIESCTSSDKMKALRKIHQKGEWYKNPMCRLCIKSIRGSDSSSSLASSKHNPHPV</sequence>
<dbReference type="Gene3D" id="3.20.20.70">
    <property type="entry name" value="Aldolase class I"/>
    <property type="match status" value="1"/>
</dbReference>
<gene>
    <name evidence="8" type="ORF">METZ01_LOCUS286688</name>
</gene>
<dbReference type="InterPro" id="IPR023885">
    <property type="entry name" value="4Fe4S-binding_SPASM_dom"/>
</dbReference>
<keyword evidence="5" id="KW-0408">Iron</keyword>
<feature type="domain" description="Radical SAM core" evidence="7">
    <location>
        <begin position="50"/>
        <end position="267"/>
    </location>
</feature>
<evidence type="ECO:0000313" key="8">
    <source>
        <dbReference type="EMBL" id="SVC33834.1"/>
    </source>
</evidence>
<dbReference type="PANTHER" id="PTHR11228">
    <property type="entry name" value="RADICAL SAM DOMAIN PROTEIN"/>
    <property type="match status" value="1"/>
</dbReference>
<dbReference type="SUPFAM" id="SSF102114">
    <property type="entry name" value="Radical SAM enzymes"/>
    <property type="match status" value="1"/>
</dbReference>
<dbReference type="InterPro" id="IPR058240">
    <property type="entry name" value="rSAM_sf"/>
</dbReference>
<dbReference type="GO" id="GO:0003824">
    <property type="term" value="F:catalytic activity"/>
    <property type="evidence" value="ECO:0007669"/>
    <property type="project" value="InterPro"/>
</dbReference>
<dbReference type="PROSITE" id="PS51918">
    <property type="entry name" value="RADICAL_SAM"/>
    <property type="match status" value="1"/>
</dbReference>
<dbReference type="InterPro" id="IPR006638">
    <property type="entry name" value="Elp3/MiaA/NifB-like_rSAM"/>
</dbReference>
<keyword evidence="4" id="KW-0479">Metal-binding</keyword>
<dbReference type="Pfam" id="PF04055">
    <property type="entry name" value="Radical_SAM"/>
    <property type="match status" value="1"/>
</dbReference>
<reference evidence="8" key="1">
    <citation type="submission" date="2018-05" db="EMBL/GenBank/DDBJ databases">
        <authorList>
            <person name="Lanie J.A."/>
            <person name="Ng W.-L."/>
            <person name="Kazmierczak K.M."/>
            <person name="Andrzejewski T.M."/>
            <person name="Davidsen T.M."/>
            <person name="Wayne K.J."/>
            <person name="Tettelin H."/>
            <person name="Glass J.I."/>
            <person name="Rusch D."/>
            <person name="Podicherti R."/>
            <person name="Tsui H.-C.T."/>
            <person name="Winkler M.E."/>
        </authorList>
    </citation>
    <scope>NUCLEOTIDE SEQUENCE</scope>
</reference>
<dbReference type="AlphaFoldDB" id="A0A382LAB6"/>
<protein>
    <recommendedName>
        <fullName evidence="7">Radical SAM core domain-containing protein</fullName>
    </recommendedName>
</protein>
<dbReference type="GO" id="GO:0046872">
    <property type="term" value="F:metal ion binding"/>
    <property type="evidence" value="ECO:0007669"/>
    <property type="project" value="UniProtKB-KW"/>
</dbReference>
<evidence type="ECO:0000256" key="1">
    <source>
        <dbReference type="ARBA" id="ARBA00001966"/>
    </source>
</evidence>
<comment type="cofactor">
    <cofactor evidence="1">
        <name>[4Fe-4S] cluster</name>
        <dbReference type="ChEBI" id="CHEBI:49883"/>
    </cofactor>
</comment>
<dbReference type="SFLD" id="SFLDS00029">
    <property type="entry name" value="Radical_SAM"/>
    <property type="match status" value="1"/>
</dbReference>
<evidence type="ECO:0000256" key="5">
    <source>
        <dbReference type="ARBA" id="ARBA00023004"/>
    </source>
</evidence>
<dbReference type="Pfam" id="PF13186">
    <property type="entry name" value="SPASM"/>
    <property type="match status" value="1"/>
</dbReference>
<dbReference type="GO" id="GO:0051536">
    <property type="term" value="F:iron-sulfur cluster binding"/>
    <property type="evidence" value="ECO:0007669"/>
    <property type="project" value="UniProtKB-KW"/>
</dbReference>
<evidence type="ECO:0000256" key="6">
    <source>
        <dbReference type="ARBA" id="ARBA00023014"/>
    </source>
</evidence>
<evidence type="ECO:0000256" key="3">
    <source>
        <dbReference type="ARBA" id="ARBA00022691"/>
    </source>
</evidence>
<dbReference type="EMBL" id="UINC01085887">
    <property type="protein sequence ID" value="SVC33834.1"/>
    <property type="molecule type" value="Genomic_DNA"/>
</dbReference>
<proteinExistence type="predicted"/>
<keyword evidence="3" id="KW-0949">S-adenosyl-L-methionine</keyword>
<keyword evidence="6" id="KW-0411">Iron-sulfur</keyword>
<dbReference type="SFLD" id="SFLDG01387">
    <property type="entry name" value="BtrN-like_SPASM_domain_contain"/>
    <property type="match status" value="1"/>
</dbReference>
<dbReference type="PANTHER" id="PTHR11228:SF34">
    <property type="entry name" value="TUNGSTEN-CONTAINING ALDEHYDE FERREDOXIN OXIDOREDUCTASE COFACTOR MODIFYING PROTEIN"/>
    <property type="match status" value="1"/>
</dbReference>
<dbReference type="InterPro" id="IPR050377">
    <property type="entry name" value="Radical_SAM_PqqE_MftC-like"/>
</dbReference>
<dbReference type="CDD" id="cd01335">
    <property type="entry name" value="Radical_SAM"/>
    <property type="match status" value="1"/>
</dbReference>
<dbReference type="SFLD" id="SFLDG01067">
    <property type="entry name" value="SPASM/twitch_domain_containing"/>
    <property type="match status" value="1"/>
</dbReference>
<dbReference type="InterPro" id="IPR013785">
    <property type="entry name" value="Aldolase_TIM"/>
</dbReference>
<accession>A0A382LAB6</accession>
<evidence type="ECO:0000256" key="4">
    <source>
        <dbReference type="ARBA" id="ARBA00022723"/>
    </source>
</evidence>
<dbReference type="InterPro" id="IPR034391">
    <property type="entry name" value="AdoMet-like_SPASM_containing"/>
</dbReference>
<dbReference type="InterPro" id="IPR007197">
    <property type="entry name" value="rSAM"/>
</dbReference>
<name>A0A382LAB6_9ZZZZ</name>
<keyword evidence="2" id="KW-0004">4Fe-4S</keyword>